<gene>
    <name evidence="2" type="ORF">ECPE_LOCUS1998</name>
</gene>
<name>A0A183A4W3_9TREM</name>
<feature type="region of interest" description="Disordered" evidence="1">
    <location>
        <begin position="1"/>
        <end position="22"/>
    </location>
</feature>
<feature type="region of interest" description="Disordered" evidence="1">
    <location>
        <begin position="45"/>
        <end position="73"/>
    </location>
</feature>
<organism evidence="4">
    <name type="scientific">Echinostoma caproni</name>
    <dbReference type="NCBI Taxonomy" id="27848"/>
    <lineage>
        <taxon>Eukaryota</taxon>
        <taxon>Metazoa</taxon>
        <taxon>Spiralia</taxon>
        <taxon>Lophotrochozoa</taxon>
        <taxon>Platyhelminthes</taxon>
        <taxon>Trematoda</taxon>
        <taxon>Digenea</taxon>
        <taxon>Plagiorchiida</taxon>
        <taxon>Echinostomata</taxon>
        <taxon>Echinostomatoidea</taxon>
        <taxon>Echinostomatidae</taxon>
        <taxon>Echinostoma</taxon>
    </lineage>
</organism>
<protein>
    <submittedName>
        <fullName evidence="4">Ovule protein</fullName>
    </submittedName>
</protein>
<dbReference type="AlphaFoldDB" id="A0A183A4W3"/>
<evidence type="ECO:0000313" key="3">
    <source>
        <dbReference type="Proteomes" id="UP000272942"/>
    </source>
</evidence>
<reference evidence="4" key="1">
    <citation type="submission" date="2016-06" db="UniProtKB">
        <authorList>
            <consortium name="WormBaseParasite"/>
        </authorList>
    </citation>
    <scope>IDENTIFICATION</scope>
</reference>
<keyword evidence="3" id="KW-1185">Reference proteome</keyword>
<dbReference type="EMBL" id="UZAN01039369">
    <property type="protein sequence ID" value="VDP65090.1"/>
    <property type="molecule type" value="Genomic_DNA"/>
</dbReference>
<accession>A0A183A4W3</accession>
<dbReference type="Proteomes" id="UP000272942">
    <property type="component" value="Unassembled WGS sequence"/>
</dbReference>
<reference evidence="2 3" key="2">
    <citation type="submission" date="2018-11" db="EMBL/GenBank/DDBJ databases">
        <authorList>
            <consortium name="Pathogen Informatics"/>
        </authorList>
    </citation>
    <scope>NUCLEOTIDE SEQUENCE [LARGE SCALE GENOMIC DNA]</scope>
    <source>
        <strain evidence="2 3">Egypt</strain>
    </source>
</reference>
<proteinExistence type="predicted"/>
<dbReference type="WBParaSite" id="ECPE_0000199801-mRNA-1">
    <property type="protein sequence ID" value="ECPE_0000199801-mRNA-1"/>
    <property type="gene ID" value="ECPE_0000199801"/>
</dbReference>
<dbReference type="OrthoDB" id="10541959at2759"/>
<evidence type="ECO:0000313" key="4">
    <source>
        <dbReference type="WBParaSite" id="ECPE_0000199801-mRNA-1"/>
    </source>
</evidence>
<sequence length="130" mass="15047">MESKTKSKSKFETRGSDEMRESEYMCTREWRQHFWHDPEVGRNEKVLTRNPVQGTAPDPSQGMTSSSTWIDKPVVSHRSEPVISTKMAHGGYYEGDLSLNETNKVLLSPKWTKVSKSTTYHSKEKIKRLR</sequence>
<evidence type="ECO:0000256" key="1">
    <source>
        <dbReference type="SAM" id="MobiDB-lite"/>
    </source>
</evidence>
<evidence type="ECO:0000313" key="2">
    <source>
        <dbReference type="EMBL" id="VDP65090.1"/>
    </source>
</evidence>